<dbReference type="Proteomes" id="UP000028863">
    <property type="component" value="Unassembled WGS sequence"/>
</dbReference>
<keyword evidence="3" id="KW-1185">Reference proteome</keyword>
<feature type="transmembrane region" description="Helical" evidence="1">
    <location>
        <begin position="283"/>
        <end position="303"/>
    </location>
</feature>
<reference evidence="2" key="2">
    <citation type="submission" date="2014-03" db="EMBL/GenBank/DDBJ databases">
        <authorList>
            <person name="Urmite Genomes"/>
        </authorList>
    </citation>
    <scope>NUCLEOTIDE SEQUENCE</scope>
    <source>
        <strain evidence="2">S1</strain>
    </source>
</reference>
<organism evidence="2 3">
    <name type="scientific">Oceanobacillus picturae</name>
    <dbReference type="NCBI Taxonomy" id="171693"/>
    <lineage>
        <taxon>Bacteria</taxon>
        <taxon>Bacillati</taxon>
        <taxon>Bacillota</taxon>
        <taxon>Bacilli</taxon>
        <taxon>Bacillales</taxon>
        <taxon>Bacillaceae</taxon>
        <taxon>Oceanobacillus</taxon>
    </lineage>
</organism>
<feature type="transmembrane region" description="Helical" evidence="1">
    <location>
        <begin position="31"/>
        <end position="50"/>
    </location>
</feature>
<evidence type="ECO:0000313" key="2">
    <source>
        <dbReference type="EMBL" id="CDO02834.1"/>
    </source>
</evidence>
<dbReference type="RefSeq" id="WP_036574250.1">
    <property type="nucleotide sequence ID" value="NZ_CABLBW010000001.1"/>
</dbReference>
<evidence type="ECO:0008006" key="4">
    <source>
        <dbReference type="Google" id="ProtNLM"/>
    </source>
</evidence>
<evidence type="ECO:0000313" key="3">
    <source>
        <dbReference type="Proteomes" id="UP000028863"/>
    </source>
</evidence>
<feature type="transmembrane region" description="Helical" evidence="1">
    <location>
        <begin position="123"/>
        <end position="143"/>
    </location>
</feature>
<proteinExistence type="predicted"/>
<dbReference type="EMBL" id="CCAX010000001">
    <property type="protein sequence ID" value="CDO02834.1"/>
    <property type="molecule type" value="Genomic_DNA"/>
</dbReference>
<comment type="caution">
    <text evidence="2">The sequence shown here is derived from an EMBL/GenBank/DDBJ whole genome shotgun (WGS) entry which is preliminary data.</text>
</comment>
<dbReference type="eggNOG" id="COG0697">
    <property type="taxonomic scope" value="Bacteria"/>
</dbReference>
<keyword evidence="1" id="KW-0812">Transmembrane</keyword>
<name>W9AAR6_9BACI</name>
<feature type="transmembrane region" description="Helical" evidence="1">
    <location>
        <begin position="70"/>
        <end position="90"/>
    </location>
</feature>
<keyword evidence="1" id="KW-1133">Transmembrane helix</keyword>
<dbReference type="Pfam" id="PF13536">
    <property type="entry name" value="EmrE"/>
    <property type="match status" value="1"/>
</dbReference>
<feature type="transmembrane region" description="Helical" evidence="1">
    <location>
        <begin position="149"/>
        <end position="168"/>
    </location>
</feature>
<sequence>MKAIIIGILSALFFSVTFILNRSMELDGGSWAWSASLRFMFMLPLLLIIVGYQRNVKPVIQHILKKPGPWLLWSFVGFGLFYAPLTFATIYGPGWLVAATFQLTIVAGSFLVPVLNKHTKQRIPVQSVLISFIILSGVLLMQLEHASVVPLTSVLLCVLPLLISAIAYPLGNRKMMQHVNGELNTFQRILGMTIMSMPFWLLVSIYGFLSHGLPEVTQITQTFIVAIFSGVIATALFFYATELVRNDNEKLAGVEATQSGEVVFALFGEMLLLHAALPSIMSFVGIFLVIIGMILHSLVTVIGNRKKHPIIKQAQL</sequence>
<reference evidence="2" key="1">
    <citation type="submission" date="2014-03" db="EMBL/GenBank/DDBJ databases">
        <title>Draft genome sequencing of Oceanobacillus picturae strain S1 isolated from human gut.</title>
        <authorList>
            <person name="Croce O."/>
            <person name="Lagier J.C."/>
            <person name="Raoult D."/>
        </authorList>
    </citation>
    <scope>NUCLEOTIDE SEQUENCE [LARGE SCALE GENOMIC DNA]</scope>
    <source>
        <strain evidence="2">S1</strain>
    </source>
</reference>
<dbReference type="STRING" id="171693.BN988_01312"/>
<accession>W9AAR6</accession>
<feature type="transmembrane region" description="Helical" evidence="1">
    <location>
        <begin position="221"/>
        <end position="240"/>
    </location>
</feature>
<dbReference type="InterPro" id="IPR032713">
    <property type="entry name" value="EmrE"/>
</dbReference>
<feature type="transmembrane region" description="Helical" evidence="1">
    <location>
        <begin position="96"/>
        <end position="116"/>
    </location>
</feature>
<keyword evidence="1" id="KW-0472">Membrane</keyword>
<evidence type="ECO:0000256" key="1">
    <source>
        <dbReference type="SAM" id="Phobius"/>
    </source>
</evidence>
<feature type="transmembrane region" description="Helical" evidence="1">
    <location>
        <begin position="189"/>
        <end position="209"/>
    </location>
</feature>
<feature type="transmembrane region" description="Helical" evidence="1">
    <location>
        <begin position="260"/>
        <end position="277"/>
    </location>
</feature>
<dbReference type="AlphaFoldDB" id="W9AAR6"/>
<gene>
    <name evidence="2" type="ORF">BN988_01312</name>
</gene>
<protein>
    <recommendedName>
        <fullName evidence="4">Multidrug resistance efflux transporter family protein</fullName>
    </recommendedName>
</protein>